<evidence type="ECO:0000313" key="4">
    <source>
        <dbReference type="Proteomes" id="UP000289323"/>
    </source>
</evidence>
<evidence type="ECO:0000256" key="1">
    <source>
        <dbReference type="SAM" id="MobiDB-lite"/>
    </source>
</evidence>
<dbReference type="Pfam" id="PF06985">
    <property type="entry name" value="HET"/>
    <property type="match status" value="1"/>
</dbReference>
<organism evidence="3 4">
    <name type="scientific">Thermothielavioides terrestris</name>
    <dbReference type="NCBI Taxonomy" id="2587410"/>
    <lineage>
        <taxon>Eukaryota</taxon>
        <taxon>Fungi</taxon>
        <taxon>Dikarya</taxon>
        <taxon>Ascomycota</taxon>
        <taxon>Pezizomycotina</taxon>
        <taxon>Sordariomycetes</taxon>
        <taxon>Sordariomycetidae</taxon>
        <taxon>Sordariales</taxon>
        <taxon>Chaetomiaceae</taxon>
        <taxon>Thermothielavioides</taxon>
    </lineage>
</organism>
<dbReference type="InterPro" id="IPR052895">
    <property type="entry name" value="HetReg/Transcr_Mod"/>
</dbReference>
<dbReference type="PANTHER" id="PTHR24148">
    <property type="entry name" value="ANKYRIN REPEAT DOMAIN-CONTAINING PROTEIN 39 HOMOLOG-RELATED"/>
    <property type="match status" value="1"/>
</dbReference>
<gene>
    <name evidence="3" type="ORF">TT172_LOCUS138</name>
</gene>
<protein>
    <submittedName>
        <fullName evidence="3">1ddcf12b-3514-4eb4-b478-2735c7f93e4e</fullName>
    </submittedName>
</protein>
<feature type="region of interest" description="Disordered" evidence="1">
    <location>
        <begin position="505"/>
        <end position="581"/>
    </location>
</feature>
<feature type="region of interest" description="Disordered" evidence="1">
    <location>
        <begin position="774"/>
        <end position="805"/>
    </location>
</feature>
<accession>A0A446B5H1</accession>
<dbReference type="EMBL" id="OUUZ01000001">
    <property type="protein sequence ID" value="SPQ17719.1"/>
    <property type="molecule type" value="Genomic_DNA"/>
</dbReference>
<reference evidence="3 4" key="1">
    <citation type="submission" date="2018-04" db="EMBL/GenBank/DDBJ databases">
        <authorList>
            <person name="Huttner S."/>
            <person name="Dainat J."/>
        </authorList>
    </citation>
    <scope>NUCLEOTIDE SEQUENCE [LARGE SCALE GENOMIC DNA]</scope>
</reference>
<proteinExistence type="predicted"/>
<dbReference type="Proteomes" id="UP000289323">
    <property type="component" value="Unassembled WGS sequence"/>
</dbReference>
<evidence type="ECO:0000259" key="2">
    <source>
        <dbReference type="Pfam" id="PF06985"/>
    </source>
</evidence>
<sequence>MNPNFPYGALDHAKRQIRLLKLLPSSPAPPSPKPPPLEDVHCGCFPPLARVIKHIKPSSPAPPPPPPPDLNSGIDCELLPPTSIAGDDGGAVSYYEALSYTWGDASSPLSIRLDKQDFKVTANLHAALTVLRLPTEPRILWIDAICINQHDNAEKAFQVPLMGMIYSRAATVNIWLGPEEAGGGPNSIFDILDKTKLAGVDGKRLQLRTRGRKRVTIETWKPRLAELKAFSSRPYWTRIWIIQEATLAKQIRVYYGNRHVPWDLLRSHLRALEEDHGQRFSDIPEENIDNDPEEDQLSVAFSDVFRSQCATLLKNGMSRGKEHSRRPLADLLGDYWRNGCSDPRDKVYGLLSLASDITAGGPEGLPLRYGQPLGLVYLDVLHFALVNHYGGNNWAKMASLSHKVQRAFGPGPDGDVSLELPTLRHPRCQDGDFIANKPIRISLFQPIKIFRFGPTLGDYLANPDAFKLGTILEGHEGFFQLYDWGFKRLFNSEPWNWERTLHFHRREPGNQPPRVVFQPSSARDDDEGEHDPDVRGTSRRTQKRREGQGSGNAGEEDGDEPPPGPHRRKRAKRRDPNNPPEKILACPFWKADPVLHRDCFSKILTRIRDVKQHLARKHSPKFYCERCSTIFEDDEQRRQHVEDPAGLFCTPSPHLAGLTHRQQALLTRKSNPKLTEEGQWFAVWDIVFPGRPRPRSAYLDARHAAELWAFCEYCRAQGPAVLDEQLRVMVNAGAWTGPEALAGEERREILEWALDQGLEFLFGEWSRSWVAETGKSSAPLADSGGADGGVGPGAQQPRGGSPPDP</sequence>
<name>A0A446B5H1_9PEZI</name>
<feature type="domain" description="Heterokaryon incompatibility" evidence="2">
    <location>
        <begin position="95"/>
        <end position="244"/>
    </location>
</feature>
<dbReference type="AlphaFoldDB" id="A0A446B5H1"/>
<evidence type="ECO:0000313" key="3">
    <source>
        <dbReference type="EMBL" id="SPQ17719.1"/>
    </source>
</evidence>
<dbReference type="InterPro" id="IPR010730">
    <property type="entry name" value="HET"/>
</dbReference>
<dbReference type="PANTHER" id="PTHR24148:SF73">
    <property type="entry name" value="HET DOMAIN PROTEIN (AFU_ORTHOLOGUE AFUA_8G01020)"/>
    <property type="match status" value="1"/>
</dbReference>